<feature type="non-terminal residue" evidence="2">
    <location>
        <position position="1"/>
    </location>
</feature>
<comment type="caution">
    <text evidence="2">The sequence shown here is derived from an EMBL/GenBank/DDBJ whole genome shotgun (WGS) entry which is preliminary data.</text>
</comment>
<feature type="non-terminal residue" evidence="2">
    <location>
        <position position="90"/>
    </location>
</feature>
<organism evidence="2 3">
    <name type="scientific">Mucuna pruriens</name>
    <name type="common">Velvet bean</name>
    <name type="synonym">Dolichos pruriens</name>
    <dbReference type="NCBI Taxonomy" id="157652"/>
    <lineage>
        <taxon>Eukaryota</taxon>
        <taxon>Viridiplantae</taxon>
        <taxon>Streptophyta</taxon>
        <taxon>Embryophyta</taxon>
        <taxon>Tracheophyta</taxon>
        <taxon>Spermatophyta</taxon>
        <taxon>Magnoliopsida</taxon>
        <taxon>eudicotyledons</taxon>
        <taxon>Gunneridae</taxon>
        <taxon>Pentapetalae</taxon>
        <taxon>rosids</taxon>
        <taxon>fabids</taxon>
        <taxon>Fabales</taxon>
        <taxon>Fabaceae</taxon>
        <taxon>Papilionoideae</taxon>
        <taxon>50 kb inversion clade</taxon>
        <taxon>NPAAA clade</taxon>
        <taxon>indigoferoid/millettioid clade</taxon>
        <taxon>Phaseoleae</taxon>
        <taxon>Mucuna</taxon>
    </lineage>
</organism>
<keyword evidence="3" id="KW-1185">Reference proteome</keyword>
<dbReference type="AlphaFoldDB" id="A0A371E0U4"/>
<name>A0A371E0U4_MUCPR</name>
<sequence>SFWRAYKRRELNSQEPLCFIEKKSLSQIPEAAWESASKTLLPPAARCGRKSGSGGAKPFALATLLALHFYLLIPLSPGFPSLSLKIFLKN</sequence>
<protein>
    <submittedName>
        <fullName evidence="2">Uncharacterized protein</fullName>
    </submittedName>
</protein>
<keyword evidence="1" id="KW-0472">Membrane</keyword>
<keyword evidence="1" id="KW-0812">Transmembrane</keyword>
<accession>A0A371E0U4</accession>
<proteinExistence type="predicted"/>
<evidence type="ECO:0000256" key="1">
    <source>
        <dbReference type="SAM" id="Phobius"/>
    </source>
</evidence>
<gene>
    <name evidence="2" type="ORF">CR513_62270</name>
</gene>
<reference evidence="2" key="1">
    <citation type="submission" date="2018-05" db="EMBL/GenBank/DDBJ databases">
        <title>Draft genome of Mucuna pruriens seed.</title>
        <authorList>
            <person name="Nnadi N.E."/>
            <person name="Vos R."/>
            <person name="Hasami M.H."/>
            <person name="Devisetty U.K."/>
            <person name="Aguiy J.C."/>
        </authorList>
    </citation>
    <scope>NUCLEOTIDE SEQUENCE [LARGE SCALE GENOMIC DNA]</scope>
    <source>
        <strain evidence="2">JCA_2017</strain>
    </source>
</reference>
<keyword evidence="1" id="KW-1133">Transmembrane helix</keyword>
<dbReference type="Proteomes" id="UP000257109">
    <property type="component" value="Unassembled WGS sequence"/>
</dbReference>
<evidence type="ECO:0000313" key="2">
    <source>
        <dbReference type="EMBL" id="RDX58417.1"/>
    </source>
</evidence>
<evidence type="ECO:0000313" key="3">
    <source>
        <dbReference type="Proteomes" id="UP000257109"/>
    </source>
</evidence>
<dbReference type="EMBL" id="QJKJ01017524">
    <property type="protein sequence ID" value="RDX58417.1"/>
    <property type="molecule type" value="Genomic_DNA"/>
</dbReference>
<feature type="transmembrane region" description="Helical" evidence="1">
    <location>
        <begin position="59"/>
        <end position="79"/>
    </location>
</feature>